<accession>A0AAP0JIE5</accession>
<dbReference type="PROSITE" id="PS51257">
    <property type="entry name" value="PROKAR_LIPOPROTEIN"/>
    <property type="match status" value="1"/>
</dbReference>
<protein>
    <recommendedName>
        <fullName evidence="3">Lipoprotein</fullName>
    </recommendedName>
</protein>
<reference evidence="1 2" key="1">
    <citation type="submission" date="2024-01" db="EMBL/GenBank/DDBJ databases">
        <title>Genome assemblies of Stephania.</title>
        <authorList>
            <person name="Yang L."/>
        </authorList>
    </citation>
    <scope>NUCLEOTIDE SEQUENCE [LARGE SCALE GENOMIC DNA]</scope>
    <source>
        <strain evidence="1">YNDBR</strain>
        <tissue evidence="1">Leaf</tissue>
    </source>
</reference>
<keyword evidence="2" id="KW-1185">Reference proteome</keyword>
<name>A0AAP0JIE5_9MAGN</name>
<evidence type="ECO:0000313" key="2">
    <source>
        <dbReference type="Proteomes" id="UP001420932"/>
    </source>
</evidence>
<proteinExistence type="predicted"/>
<evidence type="ECO:0000313" key="1">
    <source>
        <dbReference type="EMBL" id="KAK9134519.1"/>
    </source>
</evidence>
<evidence type="ECO:0008006" key="3">
    <source>
        <dbReference type="Google" id="ProtNLM"/>
    </source>
</evidence>
<dbReference type="EMBL" id="JBBNAF010000006">
    <property type="protein sequence ID" value="KAK9134519.1"/>
    <property type="molecule type" value="Genomic_DNA"/>
</dbReference>
<comment type="caution">
    <text evidence="1">The sequence shown here is derived from an EMBL/GenBank/DDBJ whole genome shotgun (WGS) entry which is preliminary data.</text>
</comment>
<sequence length="49" mass="5636">MEIKTVVMSFILYGCKTEANTNIPLSPIIQSQLKFRIFKQSIVTFLSKK</sequence>
<dbReference type="AlphaFoldDB" id="A0AAP0JIE5"/>
<organism evidence="1 2">
    <name type="scientific">Stephania yunnanensis</name>
    <dbReference type="NCBI Taxonomy" id="152371"/>
    <lineage>
        <taxon>Eukaryota</taxon>
        <taxon>Viridiplantae</taxon>
        <taxon>Streptophyta</taxon>
        <taxon>Embryophyta</taxon>
        <taxon>Tracheophyta</taxon>
        <taxon>Spermatophyta</taxon>
        <taxon>Magnoliopsida</taxon>
        <taxon>Ranunculales</taxon>
        <taxon>Menispermaceae</taxon>
        <taxon>Menispermoideae</taxon>
        <taxon>Cissampelideae</taxon>
        <taxon>Stephania</taxon>
    </lineage>
</organism>
<gene>
    <name evidence="1" type="ORF">Syun_013849</name>
</gene>
<dbReference type="Proteomes" id="UP001420932">
    <property type="component" value="Unassembled WGS sequence"/>
</dbReference>